<comment type="catalytic activity">
    <reaction evidence="7">
        <text>a UDP-3-O-[(3R)-3-hydroxyacyl]-alpha-D-glucosamine + a (3R)-hydroxyacyl-[ACP] = a UDP-2-N,3-O-bis[(3R)-3-hydroxyacyl]-alpha-D-glucosamine + holo-[ACP] + H(+)</text>
        <dbReference type="Rhea" id="RHEA:53836"/>
        <dbReference type="Rhea" id="RHEA-COMP:9685"/>
        <dbReference type="Rhea" id="RHEA-COMP:9945"/>
        <dbReference type="ChEBI" id="CHEBI:15378"/>
        <dbReference type="ChEBI" id="CHEBI:64479"/>
        <dbReference type="ChEBI" id="CHEBI:78827"/>
        <dbReference type="ChEBI" id="CHEBI:137740"/>
        <dbReference type="ChEBI" id="CHEBI:137748"/>
        <dbReference type="EC" id="2.3.1.191"/>
    </reaction>
</comment>
<dbReference type="Gene3D" id="2.160.10.10">
    <property type="entry name" value="Hexapeptide repeat proteins"/>
    <property type="match status" value="1"/>
</dbReference>
<proteinExistence type="inferred from homology"/>
<dbReference type="Pfam" id="PF00132">
    <property type="entry name" value="Hexapep"/>
    <property type="match status" value="2"/>
</dbReference>
<dbReference type="GO" id="GO:0009245">
    <property type="term" value="P:lipid A biosynthetic process"/>
    <property type="evidence" value="ECO:0007669"/>
    <property type="project" value="UniProtKB-UniRule"/>
</dbReference>
<comment type="pathway">
    <text evidence="7">Bacterial outer membrane biogenesis; LPS lipid A biosynthesis.</text>
</comment>
<evidence type="ECO:0000256" key="6">
    <source>
        <dbReference type="ARBA" id="ARBA00023315"/>
    </source>
</evidence>
<feature type="active site" description="Proton acceptor" evidence="7">
    <location>
        <position position="250"/>
    </location>
</feature>
<evidence type="ECO:0000256" key="2">
    <source>
        <dbReference type="ARBA" id="ARBA00022556"/>
    </source>
</evidence>
<accession>D6YWN9</accession>
<dbReference type="PANTHER" id="PTHR43378">
    <property type="entry name" value="UDP-3-O-ACYLGLUCOSAMINE N-ACYLTRANSFERASE"/>
    <property type="match status" value="1"/>
</dbReference>
<dbReference type="NCBIfam" id="NF002060">
    <property type="entry name" value="PRK00892.1"/>
    <property type="match status" value="1"/>
</dbReference>
<evidence type="ECO:0000313" key="9">
    <source>
        <dbReference type="EMBL" id="ADI38550.1"/>
    </source>
</evidence>
<evidence type="ECO:0000256" key="5">
    <source>
        <dbReference type="ARBA" id="ARBA00023098"/>
    </source>
</evidence>
<evidence type="ECO:0000256" key="1">
    <source>
        <dbReference type="ARBA" id="ARBA00022516"/>
    </source>
</evidence>
<keyword evidence="6 7" id="KW-0012">Acyltransferase</keyword>
<evidence type="ECO:0000256" key="3">
    <source>
        <dbReference type="ARBA" id="ARBA00022679"/>
    </source>
</evidence>
<gene>
    <name evidence="7 9" type="primary">lpxD</name>
    <name evidence="9" type="ordered locus">wcw_1193</name>
</gene>
<keyword evidence="4 7" id="KW-0677">Repeat</keyword>
<dbReference type="GO" id="GO:0103118">
    <property type="term" value="F:UDP-3-O-[(3R)-3-hydroxyacyl]-glucosamine N-acyltransferase activity"/>
    <property type="evidence" value="ECO:0007669"/>
    <property type="project" value="UniProtKB-EC"/>
</dbReference>
<dbReference type="HOGENOM" id="CLU_049865_0_0_0"/>
<dbReference type="InterPro" id="IPR020573">
    <property type="entry name" value="UDP_GlcNAc_AcTrfase_non-rep"/>
</dbReference>
<dbReference type="NCBIfam" id="TIGR01853">
    <property type="entry name" value="lipid_A_lpxD"/>
    <property type="match status" value="1"/>
</dbReference>
<dbReference type="SUPFAM" id="SSF51161">
    <property type="entry name" value="Trimeric LpxA-like enzymes"/>
    <property type="match status" value="1"/>
</dbReference>
<dbReference type="AlphaFoldDB" id="D6YWN9"/>
<sequence length="347" mass="37392">MKGKEAFTLRELSLLTESKLFGDPDYTITGYADLENAQPHHASFLSNPKYTNTRYEGVMNASQAGVIFVAPHIARAQGKNYLVHEDPSRAFQTAIEALKGKIKQTGFESFHPSAVIHPTTKIGLNTIIGPHAVIDEGVTIGKDCYIGAGAFIGPETTIGERCRIDPNVVIREHCVIGNRVIVQSGAVIGSCGFGYTTNDQGLHERLSHIGNVILEDDVEIGANSTIDRARFTSTIIAKGTKIDNLVVIGHNVKVGRHNIICGQSGIAGSSETGSHVVIAGQCGINGHIKLEDGVIIAAKSGVTKSLSTGRYGGIPAQPLDQHNRTNVHIRNLEKYITQIRELNKKFK</sequence>
<comment type="subunit">
    <text evidence="7">Homotrimer.</text>
</comment>
<dbReference type="EC" id="2.3.1.191" evidence="7"/>
<dbReference type="InterPro" id="IPR007691">
    <property type="entry name" value="LpxD"/>
</dbReference>
<dbReference type="OrthoDB" id="9784739at2"/>
<evidence type="ECO:0000256" key="4">
    <source>
        <dbReference type="ARBA" id="ARBA00022737"/>
    </source>
</evidence>
<dbReference type="Pfam" id="PF04613">
    <property type="entry name" value="LpxD"/>
    <property type="match status" value="1"/>
</dbReference>
<dbReference type="Gene3D" id="3.40.1390.10">
    <property type="entry name" value="MurE/MurF, N-terminal domain"/>
    <property type="match status" value="1"/>
</dbReference>
<dbReference type="RefSeq" id="WP_013182263.1">
    <property type="nucleotide sequence ID" value="NC_014225.1"/>
</dbReference>
<name>D6YWN9_WADCW</name>
<dbReference type="PANTHER" id="PTHR43378:SF2">
    <property type="entry name" value="UDP-3-O-ACYLGLUCOSAMINE N-ACYLTRANSFERASE 1, MITOCHONDRIAL-RELATED"/>
    <property type="match status" value="1"/>
</dbReference>
<organism evidence="9 10">
    <name type="scientific">Waddlia chondrophila (strain ATCC VR-1470 / WSU 86-1044)</name>
    <dbReference type="NCBI Taxonomy" id="716544"/>
    <lineage>
        <taxon>Bacteria</taxon>
        <taxon>Pseudomonadati</taxon>
        <taxon>Chlamydiota</taxon>
        <taxon>Chlamydiia</taxon>
        <taxon>Parachlamydiales</taxon>
        <taxon>Waddliaceae</taxon>
        <taxon>Waddlia</taxon>
    </lineage>
</organism>
<evidence type="ECO:0000313" key="10">
    <source>
        <dbReference type="Proteomes" id="UP000001505"/>
    </source>
</evidence>
<dbReference type="GO" id="GO:0016020">
    <property type="term" value="C:membrane"/>
    <property type="evidence" value="ECO:0007669"/>
    <property type="project" value="GOC"/>
</dbReference>
<comment type="function">
    <text evidence="7">Catalyzes the N-acylation of UDP-3-O-acylglucosamine using 3-hydroxyacyl-ACP as the acyl donor. Is involved in the biosynthesis of lipid A, a phosphorylated glycolipid that anchors the lipopolysaccharide to the outer membrane of the cell.</text>
</comment>
<evidence type="ECO:0000256" key="7">
    <source>
        <dbReference type="HAMAP-Rule" id="MF_00523"/>
    </source>
</evidence>
<dbReference type="STRING" id="716544.wcw_1193"/>
<dbReference type="EMBL" id="CP001928">
    <property type="protein sequence ID" value="ADI38550.1"/>
    <property type="molecule type" value="Genomic_DNA"/>
</dbReference>
<protein>
    <recommendedName>
        <fullName evidence="7">UDP-3-O-acylglucosamine N-acyltransferase</fullName>
        <ecNumber evidence="7">2.3.1.191</ecNumber>
    </recommendedName>
</protein>
<comment type="similarity">
    <text evidence="7">Belongs to the transferase hexapeptide repeat family. LpxD subfamily.</text>
</comment>
<keyword evidence="1 7" id="KW-0444">Lipid biosynthesis</keyword>
<keyword evidence="10" id="KW-1185">Reference proteome</keyword>
<keyword evidence="5 7" id="KW-0443">Lipid metabolism</keyword>
<reference evidence="9 10" key="1">
    <citation type="journal article" date="2010" name="PLoS ONE">
        <title>The Waddlia genome: a window into chlamydial biology.</title>
        <authorList>
            <person name="Bertelli C."/>
            <person name="Collyn F."/>
            <person name="Croxatto A."/>
            <person name="Ruckert C."/>
            <person name="Polkinghorne A."/>
            <person name="Kebbi-Beghdadi C."/>
            <person name="Goesmann A."/>
            <person name="Vaughan L."/>
            <person name="Greub G."/>
        </authorList>
    </citation>
    <scope>NUCLEOTIDE SEQUENCE [LARGE SCALE GENOMIC DNA]</scope>
    <source>
        <strain evidence="10">ATCC VR-1470 / WSU 86-1044</strain>
    </source>
</reference>
<keyword evidence="2 7" id="KW-0441">Lipid A biosynthesis</keyword>
<dbReference type="Proteomes" id="UP000001505">
    <property type="component" value="Chromosome"/>
</dbReference>
<keyword evidence="3 7" id="KW-0808">Transferase</keyword>
<dbReference type="GO" id="GO:0016410">
    <property type="term" value="F:N-acyltransferase activity"/>
    <property type="evidence" value="ECO:0007669"/>
    <property type="project" value="InterPro"/>
</dbReference>
<dbReference type="InterPro" id="IPR011004">
    <property type="entry name" value="Trimer_LpxA-like_sf"/>
</dbReference>
<dbReference type="KEGG" id="wch:wcw_1193"/>
<evidence type="ECO:0000259" key="8">
    <source>
        <dbReference type="Pfam" id="PF04613"/>
    </source>
</evidence>
<dbReference type="HAMAP" id="MF_00523">
    <property type="entry name" value="LpxD"/>
    <property type="match status" value="1"/>
</dbReference>
<dbReference type="eggNOG" id="COG1044">
    <property type="taxonomic scope" value="Bacteria"/>
</dbReference>
<feature type="domain" description="UDP-3-O-[3-hydroxymyristoyl] glucosamine N-acyltransferase non-repeat region" evidence="8">
    <location>
        <begin position="25"/>
        <end position="96"/>
    </location>
</feature>
<dbReference type="CDD" id="cd03352">
    <property type="entry name" value="LbH_LpxD"/>
    <property type="match status" value="1"/>
</dbReference>
<dbReference type="InterPro" id="IPR001451">
    <property type="entry name" value="Hexapep"/>
</dbReference>
<dbReference type="UniPathway" id="UPA00973"/>